<sequence length="182" mass="20460">MWLEWTGTEGHIRRVRSMLRPNNARMVLIGPTVMLTEANSDHPAQGPWAQDVARQHNVKVREASDPGTLYQSACGFYFTTIKTKNYHQGHCNSCQSLPNPNGNGEVTTVFTVPGADTLEGLIEVMDGTMMQYMHIVDEYDNLIKALKNMGALEQQAKALDLQREEHRKAVSHFMEKEEVSAT</sequence>
<reference evidence="2" key="1">
    <citation type="journal article" date="2015" name="Nature">
        <title>Complex archaea that bridge the gap between prokaryotes and eukaryotes.</title>
        <authorList>
            <person name="Spang A."/>
            <person name="Saw J.H."/>
            <person name="Jorgensen S.L."/>
            <person name="Zaremba-Niedzwiedzka K."/>
            <person name="Martijn J."/>
            <person name="Lind A.E."/>
            <person name="van Eijk R."/>
            <person name="Schleper C."/>
            <person name="Guy L."/>
            <person name="Ettema T.J."/>
        </authorList>
    </citation>
    <scope>NUCLEOTIDE SEQUENCE</scope>
</reference>
<keyword evidence="1" id="KW-0175">Coiled coil</keyword>
<gene>
    <name evidence="2" type="ORF">LCGC14_2508030</name>
</gene>
<comment type="caution">
    <text evidence="2">The sequence shown here is derived from an EMBL/GenBank/DDBJ whole genome shotgun (WGS) entry which is preliminary data.</text>
</comment>
<feature type="coiled-coil region" evidence="1">
    <location>
        <begin position="142"/>
        <end position="169"/>
    </location>
</feature>
<evidence type="ECO:0000256" key="1">
    <source>
        <dbReference type="SAM" id="Coils"/>
    </source>
</evidence>
<name>A0A0F9B0R4_9ZZZZ</name>
<protein>
    <submittedName>
        <fullName evidence="2">Uncharacterized protein</fullName>
    </submittedName>
</protein>
<evidence type="ECO:0000313" key="2">
    <source>
        <dbReference type="EMBL" id="KKL15195.1"/>
    </source>
</evidence>
<dbReference type="AlphaFoldDB" id="A0A0F9B0R4"/>
<dbReference type="EMBL" id="LAZR01040154">
    <property type="protein sequence ID" value="KKL15195.1"/>
    <property type="molecule type" value="Genomic_DNA"/>
</dbReference>
<proteinExistence type="predicted"/>
<organism evidence="2">
    <name type="scientific">marine sediment metagenome</name>
    <dbReference type="NCBI Taxonomy" id="412755"/>
    <lineage>
        <taxon>unclassified sequences</taxon>
        <taxon>metagenomes</taxon>
        <taxon>ecological metagenomes</taxon>
    </lineage>
</organism>
<accession>A0A0F9B0R4</accession>